<dbReference type="InterPro" id="IPR017945">
    <property type="entry name" value="DHBP_synth_RibB-like_a/b_dom"/>
</dbReference>
<evidence type="ECO:0000256" key="1">
    <source>
        <dbReference type="ARBA" id="ARBA00015492"/>
    </source>
</evidence>
<dbReference type="PROSITE" id="PS51163">
    <property type="entry name" value="YRDC"/>
    <property type="match status" value="1"/>
</dbReference>
<feature type="domain" description="YrdC-like" evidence="2">
    <location>
        <begin position="228"/>
        <end position="427"/>
    </location>
</feature>
<proteinExistence type="predicted"/>
<sequence>MLLVNRKLLRLAFTYPFLMHASLAVALTYDRHLNSSSYNRRSLEECYHWSQSTALLNRRLREPIQAKDKDPIWGTAAALAILSFSAPDAYTPQDSWPLKLSGSSDLDWLRMSKGKMALWNIVNPLRPDSLFCVMAATYAHMDSPLPKRGIDGIPSALATICLLEESSTAENNPYFDAAHAVSQILNLPDSGVTTGGSQIFTRTINGHFEDLLRKRDPVALLLLHPNVKSDARRVFEVLRSGGIALVPTEVGYGLMASSTEAIQKAFAAKRRRPGHAQGIIGSYKLHQELHVLPNEKLEMICVLHQDLDMSFGIDAPFRSEHPIPQQLTPATMSNTTKNDTLAIYVGGSSLLMELGRLNDEASQLMLGSSANLTGTGQKFRVEDVDPEIKEAADIIVDYGLQRYHIYGGRPSTIIDFENMKALRMGSSYELLRERMKKYWGVELPEDPMFDKHQSTDA</sequence>
<name>A0AAD6CMA6_9EURO</name>
<dbReference type="SUPFAM" id="SSF55821">
    <property type="entry name" value="YrdC/RibB"/>
    <property type="match status" value="1"/>
</dbReference>
<dbReference type="InterPro" id="IPR006070">
    <property type="entry name" value="Sua5-like_dom"/>
</dbReference>
<evidence type="ECO:0000313" key="3">
    <source>
        <dbReference type="EMBL" id="KAJ5525240.1"/>
    </source>
</evidence>
<dbReference type="PANTHER" id="PTHR47657">
    <property type="entry name" value="STEROL REGULATORY ELEMENT-BINDING PROTEIN ECM22"/>
    <property type="match status" value="1"/>
</dbReference>
<dbReference type="Gene3D" id="3.90.870.10">
    <property type="entry name" value="DHBP synthase"/>
    <property type="match status" value="1"/>
</dbReference>
<protein>
    <recommendedName>
        <fullName evidence="1">Threonylcarbamoyl-AMP synthase</fullName>
    </recommendedName>
</protein>
<gene>
    <name evidence="3" type="ORF">N7494_011890</name>
</gene>
<dbReference type="Pfam" id="PF01300">
    <property type="entry name" value="Sua5_yciO_yrdC"/>
    <property type="match status" value="1"/>
</dbReference>
<dbReference type="EMBL" id="JAQIZZ010000008">
    <property type="protein sequence ID" value="KAJ5525240.1"/>
    <property type="molecule type" value="Genomic_DNA"/>
</dbReference>
<evidence type="ECO:0000313" key="4">
    <source>
        <dbReference type="Proteomes" id="UP001220324"/>
    </source>
</evidence>
<organism evidence="3 4">
    <name type="scientific">Penicillium frequentans</name>
    <dbReference type="NCBI Taxonomy" id="3151616"/>
    <lineage>
        <taxon>Eukaryota</taxon>
        <taxon>Fungi</taxon>
        <taxon>Dikarya</taxon>
        <taxon>Ascomycota</taxon>
        <taxon>Pezizomycotina</taxon>
        <taxon>Eurotiomycetes</taxon>
        <taxon>Eurotiomycetidae</taxon>
        <taxon>Eurotiales</taxon>
        <taxon>Aspergillaceae</taxon>
        <taxon>Penicillium</taxon>
    </lineage>
</organism>
<evidence type="ECO:0000259" key="2">
    <source>
        <dbReference type="PROSITE" id="PS51163"/>
    </source>
</evidence>
<dbReference type="AlphaFoldDB" id="A0AAD6CMA6"/>
<dbReference type="InterPro" id="IPR052400">
    <property type="entry name" value="Zn2-C6_fungal_TF"/>
</dbReference>
<dbReference type="Proteomes" id="UP001220324">
    <property type="component" value="Unassembled WGS sequence"/>
</dbReference>
<dbReference type="GO" id="GO:0003725">
    <property type="term" value="F:double-stranded RNA binding"/>
    <property type="evidence" value="ECO:0007669"/>
    <property type="project" value="InterPro"/>
</dbReference>
<reference evidence="3 4" key="1">
    <citation type="journal article" date="2023" name="IMA Fungus">
        <title>Comparative genomic study of the Penicillium genus elucidates a diverse pangenome and 15 lateral gene transfer events.</title>
        <authorList>
            <person name="Petersen C."/>
            <person name="Sorensen T."/>
            <person name="Nielsen M.R."/>
            <person name="Sondergaard T.E."/>
            <person name="Sorensen J.L."/>
            <person name="Fitzpatrick D.A."/>
            <person name="Frisvad J.C."/>
            <person name="Nielsen K.L."/>
        </authorList>
    </citation>
    <scope>NUCLEOTIDE SEQUENCE [LARGE SCALE GENOMIC DNA]</scope>
    <source>
        <strain evidence="3 4">IBT 35679</strain>
    </source>
</reference>
<comment type="caution">
    <text evidence="3">The sequence shown here is derived from an EMBL/GenBank/DDBJ whole genome shotgun (WGS) entry which is preliminary data.</text>
</comment>
<keyword evidence="4" id="KW-1185">Reference proteome</keyword>
<dbReference type="GO" id="GO:0000981">
    <property type="term" value="F:DNA-binding transcription factor activity, RNA polymerase II-specific"/>
    <property type="evidence" value="ECO:0007669"/>
    <property type="project" value="TreeGrafter"/>
</dbReference>
<dbReference type="PANTHER" id="PTHR47657:SF11">
    <property type="entry name" value="FINGER DOMAIN PROTEIN, PUTATIVE (AFU_ORTHOLOGUE AFUA_1G01650)-RELATED"/>
    <property type="match status" value="1"/>
</dbReference>
<accession>A0AAD6CMA6</accession>